<dbReference type="SUPFAM" id="SSF52540">
    <property type="entry name" value="P-loop containing nucleoside triphosphate hydrolases"/>
    <property type="match status" value="1"/>
</dbReference>
<accession>A0A1G7F9Q2</accession>
<evidence type="ECO:0000313" key="2">
    <source>
        <dbReference type="EMBL" id="SDE72680.1"/>
    </source>
</evidence>
<dbReference type="EMBL" id="FNBD01000003">
    <property type="protein sequence ID" value="SDE72680.1"/>
    <property type="molecule type" value="Genomic_DNA"/>
</dbReference>
<feature type="domain" description="PD-(D/E)XK endonuclease-like" evidence="1">
    <location>
        <begin position="654"/>
        <end position="915"/>
    </location>
</feature>
<dbReference type="InterPro" id="IPR027417">
    <property type="entry name" value="P-loop_NTPase"/>
</dbReference>
<name>A0A1G7F9Q2_9FLAO</name>
<dbReference type="InterPro" id="IPR011335">
    <property type="entry name" value="Restrct_endonuc-II-like"/>
</dbReference>
<dbReference type="InterPro" id="IPR038726">
    <property type="entry name" value="PDDEXK_AddAB-type"/>
</dbReference>
<dbReference type="Gene3D" id="1.10.486.10">
    <property type="entry name" value="PCRA, domain 4"/>
    <property type="match status" value="1"/>
</dbReference>
<dbReference type="InterPro" id="IPR011604">
    <property type="entry name" value="PDDEXK-like_dom_sf"/>
</dbReference>
<dbReference type="eggNOG" id="COG2887">
    <property type="taxonomic scope" value="Bacteria"/>
</dbReference>
<reference evidence="3" key="1">
    <citation type="submission" date="2016-10" db="EMBL/GenBank/DDBJ databases">
        <authorList>
            <person name="Varghese N."/>
            <person name="Submissions S."/>
        </authorList>
    </citation>
    <scope>NUCLEOTIDE SEQUENCE [LARGE SCALE GENOMIC DNA]</scope>
    <source>
        <strain evidence="3">DSM 24729</strain>
    </source>
</reference>
<keyword evidence="3" id="KW-1185">Reference proteome</keyword>
<dbReference type="Pfam" id="PF12705">
    <property type="entry name" value="PDDEXK_1"/>
    <property type="match status" value="1"/>
</dbReference>
<dbReference type="Gene3D" id="3.90.320.10">
    <property type="match status" value="1"/>
</dbReference>
<dbReference type="Gene3D" id="3.40.50.300">
    <property type="entry name" value="P-loop containing nucleotide triphosphate hydrolases"/>
    <property type="match status" value="1"/>
</dbReference>
<protein>
    <submittedName>
        <fullName evidence="2">PD-(D/E)XK nuclease superfamily protein</fullName>
    </submittedName>
</protein>
<dbReference type="eggNOG" id="COG0210">
    <property type="taxonomic scope" value="Bacteria"/>
</dbReference>
<dbReference type="AlphaFoldDB" id="A0A1G7F9Q2"/>
<proteinExistence type="predicted"/>
<sequence>MRSFFYFYMMQSFIEEVVQELLENGTNLTDTIFVLPSKRAGTFLKNTISKNIQQTIFAPEIYSIESFIELISGLEYASSTEQLFTLYKSYLQTSTEKDKDSFLSFSKWGQTVLQDFNEIDRYLIDTKAIFSHLSAIQELNTYFQEEPTQMIADYVKFWNNLEALYHSFNQHLLEKNLASQGYAYRTANTAVTAYVEQTLDKKFVFIGFNALNKAEENILQYILEHATAAIYWDIDRYFLEDTLHDASLFIRQHKKNWNYFKTHSFKGISANFNSKKNIQLIGVPKNVSQAKYVGNLLEKIQETQPLLLKETAIVLGDENLLNPILNAIPEKIARINITMGYPIHKTPIAVLFNLYFEVWLTKEPNGWFYQQLLNLLAHPYLQIFYQTEKNNNASAIANKIKARNWIFVQTEQIEKAAPDVKELTGILFEDTALTPKSFIKRSLQLINVLKQKFQESGNNLGLEYLFRFHTLFNQLELMVNEHAFITDIKSLQSLYKELIGTETLDFQGEPLQGTQIMGMLESRNLDFETVIITSVNEGILPSGKSNNSFIPFDLKKIYGLPTYKEKDAVYTYHFYRLLQRAKNVYLIYNTEPNVLEGNEKSRLLTQLLTDDTISQNIKEITGSAAVSSPTVPIERIEKSKALMAQLKALSEKGFSPTSLSNYVRNPIDFYKKSILRINDLNEVEESLAANTFGTIVHDTLEDLYQPFVGEFLNKEALEALLPKIEGTVKHNFAKTYADGDITRGKNLIAYTVILRYIENFIKLELKEIKHQKIKIVSLEQMLNVALEIPGIPHTIRLKGKLDRVDEVDGVTRIIDYKTGKVEARNVKITDWNDVIENYDKSKAFQLLCYAIMIDTMKPIETIKAGIISFKNLNSGTLYFSESKTEEITKSTLLEFKSVLNTLVQEIFNPEIPFLEKEV</sequence>
<evidence type="ECO:0000313" key="3">
    <source>
        <dbReference type="Proteomes" id="UP000182114"/>
    </source>
</evidence>
<evidence type="ECO:0000259" key="1">
    <source>
        <dbReference type="Pfam" id="PF12705"/>
    </source>
</evidence>
<dbReference type="Proteomes" id="UP000182114">
    <property type="component" value="Unassembled WGS sequence"/>
</dbReference>
<organism evidence="2 3">
    <name type="scientific">Cellulophaga baltica</name>
    <dbReference type="NCBI Taxonomy" id="76594"/>
    <lineage>
        <taxon>Bacteria</taxon>
        <taxon>Pseudomonadati</taxon>
        <taxon>Bacteroidota</taxon>
        <taxon>Flavobacteriia</taxon>
        <taxon>Flavobacteriales</taxon>
        <taxon>Flavobacteriaceae</taxon>
        <taxon>Cellulophaga</taxon>
    </lineage>
</organism>
<dbReference type="SUPFAM" id="SSF52980">
    <property type="entry name" value="Restriction endonuclease-like"/>
    <property type="match status" value="1"/>
</dbReference>
<gene>
    <name evidence="2" type="ORF">SAMN04487992_103126</name>
</gene>